<dbReference type="InterPro" id="IPR018056">
    <property type="entry name" value="Kringle_CS"/>
</dbReference>
<dbReference type="PROSITE" id="PS00138">
    <property type="entry name" value="SUBTILASE_SER"/>
    <property type="match status" value="1"/>
</dbReference>
<dbReference type="CDD" id="cd00108">
    <property type="entry name" value="KR"/>
    <property type="match status" value="1"/>
</dbReference>
<dbReference type="EMBL" id="JAGTXO010000029">
    <property type="protein sequence ID" value="KAG8461005.1"/>
    <property type="molecule type" value="Genomic_DNA"/>
</dbReference>
<dbReference type="PROSITE" id="PS00136">
    <property type="entry name" value="SUBTILASE_ASP"/>
    <property type="match status" value="1"/>
</dbReference>
<dbReference type="GO" id="GO:0006508">
    <property type="term" value="P:proteolysis"/>
    <property type="evidence" value="ECO:0007669"/>
    <property type="project" value="UniProtKB-KW"/>
</dbReference>
<feature type="signal peptide" evidence="10">
    <location>
        <begin position="1"/>
        <end position="18"/>
    </location>
</feature>
<evidence type="ECO:0000259" key="11">
    <source>
        <dbReference type="PROSITE" id="PS50070"/>
    </source>
</evidence>
<keyword evidence="13" id="KW-1185">Reference proteome</keyword>
<sequence length="1201" mass="125129">MLAVLLLLQAGGEHAVHGGPSPYTVDMTSLLDAAPGSLHPRLAAVVAAHARPAPGGRAGARRLGRAGVRAVLDALGALAPAVRARRTFGALIDGFAAELSALDASALRLLGLGVERDLPIATAAAGAVPPWALDRLDQRQLPLDGHTSSPPGEQGAGVSVYVIDTGINYAHAEFDGRVGDGYDFVRDRPRADDCHGHGTHCAGSCCGATFGIAPLATIHPLRTLDCNGAGFTSATLAALEWVAEHDAAGRPKVVSLSLTSGRHELTNRMVAALHARGIVVTVAAGNEGTDACTRSPASAPDALTVGASTTADHVASFSNFGPCVDVFAPGVNIVSAWIGSRTRAVALWGTSMACPHVAGICARLLGAAPTLSATAVSERVLAMATAGLLTATAPRNNEPNLLAHVAPGLGLPAPAAALAPPPPPPFNVGSGVAHPPHRPLPSPSPGPLPSPKPPPPVAPPAERSPPPLGLAHGDGHHPAPPPPATPPAERSPPPLGLAHGDGHHPAPPPPAAPPAERSPPPLGLAHGDGHHPAPPPPATPPAERSPPPSPPGRAAARAPPRAEGSTAAPSACTVVTIELTPDRHIRDTSWRLSRADGSTVISGGQYNFLAFNTTRSQSACMPDGRYNFAIFDEEGDGLCCEHGHGQFRVLVAGAEVARGATFRSQATVPVLVGASVSAGALESFNANVSLLSSAVSIEVTLDNRPEDNEWEVLDDNGVIVMAGWRSKEQLLFPGRYHFRMYDSRADGMCCAHCDHNACGYKLSVDAQLVATGGSFAGRPYDERGFVIAELLNPECYKHDDAFDYRGTVSSTRTGQRCQPWTDQTPHAHAYVHAVYPDAGLGAHSYCRNPGHAEPTAWCMPQNPSRERELCDVGEPRRNCRRWQLLKELRAAAAADPSVSAAGMLPLSLGIASPGTGLHKTPALLQMAQGERPEARHPMRSLAKGLAACGGALCAVALVLLVLGDGATRPAALRQPPKQAERARVNATERDACVSAVETAQSFQCGHIAADQCEQELRPASLAKPCPDDKMQDAYHVEDGTCVQICLPPGLANIAAHHGVRYGMSCFLQTPLNSCTRWYLTGTRAGVRYFAYFCLTPCSSAQQACNGSTDGEYARSARRGPARPRWSGDWWPGVPNDELERQNSVCAARQPASAPAEAKPPAVSARALAAASARHSSGPALHASRRSEGAMRWWINSPDEAG</sequence>
<dbReference type="FunFam" id="3.40.50.200:FF:000014">
    <property type="entry name" value="Proteinase K"/>
    <property type="match status" value="1"/>
</dbReference>
<comment type="caution">
    <text evidence="12">The sequence shown here is derived from an EMBL/GenBank/DDBJ whole genome shotgun (WGS) entry which is preliminary data.</text>
</comment>
<accession>A0A8J5XLC2</accession>
<dbReference type="InterPro" id="IPR050131">
    <property type="entry name" value="Peptidase_S8_subtilisin-like"/>
</dbReference>
<dbReference type="PANTHER" id="PTHR43806">
    <property type="entry name" value="PEPTIDASE S8"/>
    <property type="match status" value="1"/>
</dbReference>
<evidence type="ECO:0000256" key="3">
    <source>
        <dbReference type="ARBA" id="ARBA00022670"/>
    </source>
</evidence>
<organism evidence="12 13">
    <name type="scientific">Diacronema lutheri</name>
    <name type="common">Unicellular marine alga</name>
    <name type="synonym">Monochrysis lutheri</name>
    <dbReference type="NCBI Taxonomy" id="2081491"/>
    <lineage>
        <taxon>Eukaryota</taxon>
        <taxon>Haptista</taxon>
        <taxon>Haptophyta</taxon>
        <taxon>Pavlovophyceae</taxon>
        <taxon>Pavlovales</taxon>
        <taxon>Pavlovaceae</taxon>
        <taxon>Diacronema</taxon>
    </lineage>
</organism>
<dbReference type="SUPFAM" id="SSF57440">
    <property type="entry name" value="Kringle-like"/>
    <property type="match status" value="1"/>
</dbReference>
<reference evidence="12" key="1">
    <citation type="submission" date="2021-05" db="EMBL/GenBank/DDBJ databases">
        <title>The genome of the haptophyte Pavlova lutheri (Diacronema luteri, Pavlovales) - a model for lipid biosynthesis in eukaryotic algae.</title>
        <authorList>
            <person name="Hulatt C.J."/>
            <person name="Posewitz M.C."/>
        </authorList>
    </citation>
    <scope>NUCLEOTIDE SEQUENCE</scope>
    <source>
        <strain evidence="12">NIVA-4/92</strain>
    </source>
</reference>
<dbReference type="Pfam" id="PF00082">
    <property type="entry name" value="Peptidase_S8"/>
    <property type="match status" value="1"/>
</dbReference>
<dbReference type="InterPro" id="IPR015500">
    <property type="entry name" value="Peptidase_S8_subtilisin-rel"/>
</dbReference>
<evidence type="ECO:0000256" key="2">
    <source>
        <dbReference type="ARBA" id="ARBA00022572"/>
    </source>
</evidence>
<comment type="similarity">
    <text evidence="1 7 8">Belongs to the peptidase S8 family.</text>
</comment>
<feature type="active site" description="Charge relay system" evidence="7">
    <location>
        <position position="351"/>
    </location>
</feature>
<feature type="chain" id="PRO_5035312114" description="Kringle domain-containing protein" evidence="10">
    <location>
        <begin position="19"/>
        <end position="1201"/>
    </location>
</feature>
<dbReference type="Gene3D" id="3.40.50.200">
    <property type="entry name" value="Peptidase S8/S53 domain"/>
    <property type="match status" value="1"/>
</dbReference>
<feature type="region of interest" description="Disordered" evidence="9">
    <location>
        <begin position="1146"/>
        <end position="1201"/>
    </location>
</feature>
<keyword evidence="6" id="KW-1015">Disulfide bond</keyword>
<feature type="compositionally biased region" description="Pro residues" evidence="9">
    <location>
        <begin position="505"/>
        <end position="522"/>
    </location>
</feature>
<dbReference type="AlphaFoldDB" id="A0A8J5XLC2"/>
<evidence type="ECO:0000256" key="10">
    <source>
        <dbReference type="SAM" id="SignalP"/>
    </source>
</evidence>
<feature type="active site" description="Charge relay system" evidence="7">
    <location>
        <position position="164"/>
    </location>
</feature>
<dbReference type="InterPro" id="IPR013806">
    <property type="entry name" value="Kringle-like"/>
</dbReference>
<dbReference type="InterPro" id="IPR000001">
    <property type="entry name" value="Kringle"/>
</dbReference>
<dbReference type="GO" id="GO:0005615">
    <property type="term" value="C:extracellular space"/>
    <property type="evidence" value="ECO:0007669"/>
    <property type="project" value="TreeGrafter"/>
</dbReference>
<dbReference type="Proteomes" id="UP000751190">
    <property type="component" value="Unassembled WGS sequence"/>
</dbReference>
<evidence type="ECO:0000256" key="4">
    <source>
        <dbReference type="ARBA" id="ARBA00022801"/>
    </source>
</evidence>
<dbReference type="InterPro" id="IPR034193">
    <property type="entry name" value="PCSK9_ProteinaseK-like"/>
</dbReference>
<dbReference type="SMART" id="SM00130">
    <property type="entry name" value="KR"/>
    <property type="match status" value="1"/>
</dbReference>
<dbReference type="Pfam" id="PF00051">
    <property type="entry name" value="Kringle"/>
    <property type="match status" value="1"/>
</dbReference>
<dbReference type="PROSITE" id="PS50070">
    <property type="entry name" value="KRINGLE_2"/>
    <property type="match status" value="1"/>
</dbReference>
<dbReference type="PROSITE" id="PS00021">
    <property type="entry name" value="KRINGLE_1"/>
    <property type="match status" value="1"/>
</dbReference>
<dbReference type="InterPro" id="IPR023827">
    <property type="entry name" value="Peptidase_S8_Asp-AS"/>
</dbReference>
<feature type="compositionally biased region" description="Low complexity" evidence="9">
    <location>
        <begin position="1146"/>
        <end position="1176"/>
    </location>
</feature>
<evidence type="ECO:0000256" key="6">
    <source>
        <dbReference type="ARBA" id="ARBA00023157"/>
    </source>
</evidence>
<evidence type="ECO:0000256" key="7">
    <source>
        <dbReference type="PROSITE-ProRule" id="PRU01240"/>
    </source>
</evidence>
<feature type="region of interest" description="Disordered" evidence="9">
    <location>
        <begin position="420"/>
        <end position="569"/>
    </location>
</feature>
<dbReference type="InterPro" id="IPR038178">
    <property type="entry name" value="Kringle_sf"/>
</dbReference>
<keyword evidence="2" id="KW-0420">Kringle</keyword>
<dbReference type="PANTHER" id="PTHR43806:SF11">
    <property type="entry name" value="CEREVISIN-RELATED"/>
    <property type="match status" value="1"/>
</dbReference>
<dbReference type="InterPro" id="IPR023828">
    <property type="entry name" value="Peptidase_S8_Ser-AS"/>
</dbReference>
<dbReference type="PROSITE" id="PS51892">
    <property type="entry name" value="SUBTILASE"/>
    <property type="match status" value="1"/>
</dbReference>
<dbReference type="OrthoDB" id="206201at2759"/>
<name>A0A8J5XLC2_DIALT</name>
<keyword evidence="3 7" id="KW-0645">Protease</keyword>
<evidence type="ECO:0000256" key="5">
    <source>
        <dbReference type="ARBA" id="ARBA00022825"/>
    </source>
</evidence>
<feature type="compositionally biased region" description="Pro residues" evidence="9">
    <location>
        <begin position="438"/>
        <end position="468"/>
    </location>
</feature>
<feature type="compositionally biased region" description="Pro residues" evidence="9">
    <location>
        <begin position="478"/>
        <end position="495"/>
    </location>
</feature>
<gene>
    <name evidence="12" type="ORF">KFE25_010756</name>
</gene>
<dbReference type="SUPFAM" id="SSF52743">
    <property type="entry name" value="Subtilisin-like"/>
    <property type="match status" value="1"/>
</dbReference>
<dbReference type="Gene3D" id="2.40.20.10">
    <property type="entry name" value="Plasminogen Kringle 4"/>
    <property type="match status" value="1"/>
</dbReference>
<dbReference type="PRINTS" id="PR00723">
    <property type="entry name" value="SUBTILISIN"/>
</dbReference>
<evidence type="ECO:0000256" key="1">
    <source>
        <dbReference type="ARBA" id="ARBA00011073"/>
    </source>
</evidence>
<dbReference type="CDD" id="cd04077">
    <property type="entry name" value="Peptidases_S8_PCSK9_ProteinaseK_like"/>
    <property type="match status" value="1"/>
</dbReference>
<feature type="domain" description="Kringle" evidence="11">
    <location>
        <begin position="794"/>
        <end position="879"/>
    </location>
</feature>
<keyword evidence="5 7" id="KW-0720">Serine protease</keyword>
<dbReference type="GO" id="GO:0004252">
    <property type="term" value="F:serine-type endopeptidase activity"/>
    <property type="evidence" value="ECO:0007669"/>
    <property type="project" value="UniProtKB-UniRule"/>
</dbReference>
<dbReference type="InterPro" id="IPR036852">
    <property type="entry name" value="Peptidase_S8/S53_dom_sf"/>
</dbReference>
<evidence type="ECO:0000256" key="8">
    <source>
        <dbReference type="RuleBase" id="RU003355"/>
    </source>
</evidence>
<evidence type="ECO:0000256" key="9">
    <source>
        <dbReference type="SAM" id="MobiDB-lite"/>
    </source>
</evidence>
<keyword evidence="4 7" id="KW-0378">Hydrolase</keyword>
<keyword evidence="10" id="KW-0732">Signal</keyword>
<feature type="compositionally biased region" description="Low complexity" evidence="9">
    <location>
        <begin position="552"/>
        <end position="562"/>
    </location>
</feature>
<proteinExistence type="inferred from homology"/>
<feature type="compositionally biased region" description="Pro residues" evidence="9">
    <location>
        <begin position="532"/>
        <end position="551"/>
    </location>
</feature>
<dbReference type="InterPro" id="IPR000209">
    <property type="entry name" value="Peptidase_S8/S53_dom"/>
</dbReference>
<evidence type="ECO:0000313" key="12">
    <source>
        <dbReference type="EMBL" id="KAG8461005.1"/>
    </source>
</evidence>
<protein>
    <recommendedName>
        <fullName evidence="11">Kringle domain-containing protein</fullName>
    </recommendedName>
</protein>
<evidence type="ECO:0000313" key="13">
    <source>
        <dbReference type="Proteomes" id="UP000751190"/>
    </source>
</evidence>
<feature type="active site" description="Charge relay system" evidence="7">
    <location>
        <position position="197"/>
    </location>
</feature>